<name>A0ABR3JN05_9AGAR</name>
<comment type="caution">
    <text evidence="1">The sequence shown here is derived from an EMBL/GenBank/DDBJ whole genome shotgun (WGS) entry which is preliminary data.</text>
</comment>
<proteinExistence type="predicted"/>
<sequence>MSCRIPYRYHDHHASASASIRSANIDSRKHNSLRGYAFCLCPTPQKKTLRKRVWTPDHDGIDCTARATILAPGLIRACTASGRASACRKEERIRENVNFG</sequence>
<evidence type="ECO:0000313" key="2">
    <source>
        <dbReference type="Proteomes" id="UP001556367"/>
    </source>
</evidence>
<gene>
    <name evidence="1" type="ORF">HGRIS_003291</name>
</gene>
<protein>
    <submittedName>
        <fullName evidence="1">Uncharacterized protein</fullName>
    </submittedName>
</protein>
<dbReference type="EMBL" id="JASNQZ010000006">
    <property type="protein sequence ID" value="KAL0957199.1"/>
    <property type="molecule type" value="Genomic_DNA"/>
</dbReference>
<dbReference type="Proteomes" id="UP001556367">
    <property type="component" value="Unassembled WGS sequence"/>
</dbReference>
<reference evidence="2" key="1">
    <citation type="submission" date="2024-06" db="EMBL/GenBank/DDBJ databases">
        <title>Multi-omics analyses provide insights into the biosynthesis of the anticancer antibiotic pleurotin in Hohenbuehelia grisea.</title>
        <authorList>
            <person name="Weaver J.A."/>
            <person name="Alberti F."/>
        </authorList>
    </citation>
    <scope>NUCLEOTIDE SEQUENCE [LARGE SCALE GENOMIC DNA]</scope>
    <source>
        <strain evidence="2">T-177</strain>
    </source>
</reference>
<organism evidence="1 2">
    <name type="scientific">Hohenbuehelia grisea</name>
    <dbReference type="NCBI Taxonomy" id="104357"/>
    <lineage>
        <taxon>Eukaryota</taxon>
        <taxon>Fungi</taxon>
        <taxon>Dikarya</taxon>
        <taxon>Basidiomycota</taxon>
        <taxon>Agaricomycotina</taxon>
        <taxon>Agaricomycetes</taxon>
        <taxon>Agaricomycetidae</taxon>
        <taxon>Agaricales</taxon>
        <taxon>Pleurotineae</taxon>
        <taxon>Pleurotaceae</taxon>
        <taxon>Hohenbuehelia</taxon>
    </lineage>
</organism>
<evidence type="ECO:0000313" key="1">
    <source>
        <dbReference type="EMBL" id="KAL0957199.1"/>
    </source>
</evidence>
<accession>A0ABR3JN05</accession>
<keyword evidence="2" id="KW-1185">Reference proteome</keyword>